<protein>
    <submittedName>
        <fullName evidence="2">Pyridine nucleotide-disulfide oxidoreductase-domain-containing protein</fullName>
    </submittedName>
</protein>
<keyword evidence="3" id="KW-1185">Reference proteome</keyword>
<dbReference type="InterPro" id="IPR053275">
    <property type="entry name" value="Agnestin_monoxygenase"/>
</dbReference>
<dbReference type="OrthoDB" id="432536at2759"/>
<dbReference type="EMBL" id="MCFC01000001">
    <property type="protein sequence ID" value="ORY35903.1"/>
    <property type="molecule type" value="Genomic_DNA"/>
</dbReference>
<dbReference type="PANTHER" id="PTHR38688:SF1">
    <property type="entry name" value="FAD_NAD(P)-BINDING DOMAIN-CONTAINING PROTEIN"/>
    <property type="match status" value="1"/>
</dbReference>
<dbReference type="InParanoid" id="A0A1Y2BMD5"/>
<dbReference type="InterPro" id="IPR036188">
    <property type="entry name" value="FAD/NAD-bd_sf"/>
</dbReference>
<evidence type="ECO:0000313" key="3">
    <source>
        <dbReference type="Proteomes" id="UP000193986"/>
    </source>
</evidence>
<comment type="caution">
    <text evidence="2">The sequence shown here is derived from an EMBL/GenBank/DDBJ whole genome shotgun (WGS) entry which is preliminary data.</text>
</comment>
<accession>A0A1Y2BMD5</accession>
<gene>
    <name evidence="2" type="ORF">BCR39DRAFT_489860</name>
</gene>
<sequence>MGEFEAIVVGAGPGGLATMAALLDTGISRILWVDRSFGGGRLNELYREISSNTKVGIYLDAIHSSATCRRIIDSTPKPNAVTRLEELNSDETCQLELAGDMAMMLINGILEIQGVEKLVDRVEEVHYNKELWKMKASGCSSSSSSSLKQASAPQLHLCTGSQPIHSDLHAQYNHNLIVLDLDECLRASHLPSLLPPDSHSTIAVIGNSHSGILVCRNLYELATFSPSALTSTSSTAPSSISDSSTLPSISESNTSPSTPISTPDSGSGSGSGSPTLTRQLSILNFRRRPNKYAEYRQDGIIWDNTGLKGSTAEWAKINLDNEVESESRPETHTDTGKIEPVLRQVDLGDNESSIYAEHLPKCTHIIYAIGYESSPLPALYLGPPSASRRIDQDIEFDMHSSGFTCDLKDGNENVRVKGLFGAGIAFPEQVKDPQGHVEAAVGLAKFFKFTQRVKGDWAKVG</sequence>
<evidence type="ECO:0000313" key="2">
    <source>
        <dbReference type="EMBL" id="ORY35903.1"/>
    </source>
</evidence>
<proteinExistence type="predicted"/>
<reference evidence="2 3" key="1">
    <citation type="submission" date="2016-07" db="EMBL/GenBank/DDBJ databases">
        <title>Pervasive Adenine N6-methylation of Active Genes in Fungi.</title>
        <authorList>
            <consortium name="DOE Joint Genome Institute"/>
            <person name="Mondo S.J."/>
            <person name="Dannebaum R.O."/>
            <person name="Kuo R.C."/>
            <person name="Labutti K."/>
            <person name="Haridas S."/>
            <person name="Kuo A."/>
            <person name="Salamov A."/>
            <person name="Ahrendt S.R."/>
            <person name="Lipzen A."/>
            <person name="Sullivan W."/>
            <person name="Andreopoulos W.B."/>
            <person name="Clum A."/>
            <person name="Lindquist E."/>
            <person name="Daum C."/>
            <person name="Ramamoorthy G.K."/>
            <person name="Gryganskyi A."/>
            <person name="Culley D."/>
            <person name="Magnuson J.K."/>
            <person name="James T.Y."/>
            <person name="O'Malley M.A."/>
            <person name="Stajich J.E."/>
            <person name="Spatafora J.W."/>
            <person name="Visel A."/>
            <person name="Grigoriev I.V."/>
        </authorList>
    </citation>
    <scope>NUCLEOTIDE SEQUENCE [LARGE SCALE GENOMIC DNA]</scope>
    <source>
        <strain evidence="2 3">68-887.2</strain>
    </source>
</reference>
<dbReference type="AlphaFoldDB" id="A0A1Y2BMD5"/>
<dbReference type="STRING" id="71784.A0A1Y2BMD5"/>
<dbReference type="PANTHER" id="PTHR38688">
    <property type="entry name" value="PYR_REDOX_2 DOMAIN-CONTAINING PROTEIN"/>
    <property type="match status" value="1"/>
</dbReference>
<feature type="compositionally biased region" description="Low complexity" evidence="1">
    <location>
        <begin position="229"/>
        <end position="266"/>
    </location>
</feature>
<evidence type="ECO:0000256" key="1">
    <source>
        <dbReference type="SAM" id="MobiDB-lite"/>
    </source>
</evidence>
<feature type="region of interest" description="Disordered" evidence="1">
    <location>
        <begin position="229"/>
        <end position="280"/>
    </location>
</feature>
<organism evidence="2 3">
    <name type="scientific">Naematelia encephala</name>
    <dbReference type="NCBI Taxonomy" id="71784"/>
    <lineage>
        <taxon>Eukaryota</taxon>
        <taxon>Fungi</taxon>
        <taxon>Dikarya</taxon>
        <taxon>Basidiomycota</taxon>
        <taxon>Agaricomycotina</taxon>
        <taxon>Tremellomycetes</taxon>
        <taxon>Tremellales</taxon>
        <taxon>Naemateliaceae</taxon>
        <taxon>Naematelia</taxon>
    </lineage>
</organism>
<dbReference type="Proteomes" id="UP000193986">
    <property type="component" value="Unassembled WGS sequence"/>
</dbReference>
<dbReference type="SUPFAM" id="SSF51905">
    <property type="entry name" value="FAD/NAD(P)-binding domain"/>
    <property type="match status" value="1"/>
</dbReference>
<name>A0A1Y2BMD5_9TREE</name>